<keyword evidence="1" id="KW-0472">Membrane</keyword>
<dbReference type="EMBL" id="CAJJDN010000108">
    <property type="protein sequence ID" value="CAD8115593.1"/>
    <property type="molecule type" value="Genomic_DNA"/>
</dbReference>
<keyword evidence="1" id="KW-1133">Transmembrane helix</keyword>
<evidence type="ECO:0000256" key="1">
    <source>
        <dbReference type="SAM" id="Phobius"/>
    </source>
</evidence>
<keyword evidence="3" id="KW-1185">Reference proteome</keyword>
<organism evidence="2 3">
    <name type="scientific">Paramecium sonneborni</name>
    <dbReference type="NCBI Taxonomy" id="65129"/>
    <lineage>
        <taxon>Eukaryota</taxon>
        <taxon>Sar</taxon>
        <taxon>Alveolata</taxon>
        <taxon>Ciliophora</taxon>
        <taxon>Intramacronucleata</taxon>
        <taxon>Oligohymenophorea</taxon>
        <taxon>Peniculida</taxon>
        <taxon>Parameciidae</taxon>
        <taxon>Paramecium</taxon>
    </lineage>
</organism>
<proteinExistence type="predicted"/>
<feature type="transmembrane region" description="Helical" evidence="1">
    <location>
        <begin position="61"/>
        <end position="82"/>
    </location>
</feature>
<gene>
    <name evidence="2" type="ORF">PSON_ATCC_30995.1.T1080198</name>
</gene>
<name>A0A8S1QIZ1_9CILI</name>
<protein>
    <recommendedName>
        <fullName evidence="4">Transmembrane protein</fullName>
    </recommendedName>
</protein>
<reference evidence="2" key="1">
    <citation type="submission" date="2021-01" db="EMBL/GenBank/DDBJ databases">
        <authorList>
            <consortium name="Genoscope - CEA"/>
            <person name="William W."/>
        </authorList>
    </citation>
    <scope>NUCLEOTIDE SEQUENCE</scope>
</reference>
<dbReference type="Proteomes" id="UP000692954">
    <property type="component" value="Unassembled WGS sequence"/>
</dbReference>
<evidence type="ECO:0008006" key="4">
    <source>
        <dbReference type="Google" id="ProtNLM"/>
    </source>
</evidence>
<accession>A0A8S1QIZ1</accession>
<sequence length="92" mass="10609">MIPQINRIVYIYSTIIQIRCQLDETSLSSVIKFNLNLINLILSIIPCLSTQSQITVFITKLLLVDQILICIYIKIFIIPQYINKVNVISILQ</sequence>
<evidence type="ECO:0000313" key="3">
    <source>
        <dbReference type="Proteomes" id="UP000692954"/>
    </source>
</evidence>
<evidence type="ECO:0000313" key="2">
    <source>
        <dbReference type="EMBL" id="CAD8115593.1"/>
    </source>
</evidence>
<dbReference type="AlphaFoldDB" id="A0A8S1QIZ1"/>
<comment type="caution">
    <text evidence="2">The sequence shown here is derived from an EMBL/GenBank/DDBJ whole genome shotgun (WGS) entry which is preliminary data.</text>
</comment>
<keyword evidence="1" id="KW-0812">Transmembrane</keyword>